<sequence length="200" mass="24207">MFIENINKFVLEFLQLNKNNENIDEVWVSKKNQQLLLKTLKKNNVKIKDPAKPKRGKSAFLFFCEENRKKIKKKYPEYSVKEIVSKLGTDWKVLKDSNSEEINRYEQMSIKDRNRYKNEMKTYIPILNRKIDVKKSTKKPSKRRSKRTQEEIMFDNFLKNKKTRAKKSHPELDSKDIVQYIKSKWEKLPDEKKKKYNIKK</sequence>
<dbReference type="InterPro" id="IPR036910">
    <property type="entry name" value="HMG_box_dom_sf"/>
</dbReference>
<reference evidence="4" key="1">
    <citation type="journal article" date="2020" name="Nature">
        <title>Giant virus diversity and host interactions through global metagenomics.</title>
        <authorList>
            <person name="Schulz F."/>
            <person name="Roux S."/>
            <person name="Paez-Espino D."/>
            <person name="Jungbluth S."/>
            <person name="Walsh D.A."/>
            <person name="Denef V.J."/>
            <person name="McMahon K.D."/>
            <person name="Konstantinidis K.T."/>
            <person name="Eloe-Fadrosh E.A."/>
            <person name="Kyrpides N.C."/>
            <person name="Woyke T."/>
        </authorList>
    </citation>
    <scope>NUCLEOTIDE SEQUENCE</scope>
    <source>
        <strain evidence="4">GVMAG-M-3300023179-111</strain>
    </source>
</reference>
<feature type="domain" description="HMG box" evidence="3">
    <location>
        <begin position="53"/>
        <end position="124"/>
    </location>
</feature>
<dbReference type="Gene3D" id="1.10.30.10">
    <property type="entry name" value="High mobility group box domain"/>
    <property type="match status" value="2"/>
</dbReference>
<evidence type="ECO:0000256" key="1">
    <source>
        <dbReference type="ARBA" id="ARBA00023125"/>
    </source>
</evidence>
<dbReference type="PROSITE" id="PS50118">
    <property type="entry name" value="HMG_BOX_2"/>
    <property type="match status" value="1"/>
</dbReference>
<dbReference type="SUPFAM" id="SSF47095">
    <property type="entry name" value="HMG-box"/>
    <property type="match status" value="2"/>
</dbReference>
<evidence type="ECO:0000259" key="3">
    <source>
        <dbReference type="PROSITE" id="PS50118"/>
    </source>
</evidence>
<dbReference type="InterPro" id="IPR050342">
    <property type="entry name" value="HMGB"/>
</dbReference>
<organism evidence="4">
    <name type="scientific">viral metagenome</name>
    <dbReference type="NCBI Taxonomy" id="1070528"/>
    <lineage>
        <taxon>unclassified sequences</taxon>
        <taxon>metagenomes</taxon>
        <taxon>organismal metagenomes</taxon>
    </lineage>
</organism>
<dbReference type="InterPro" id="IPR009071">
    <property type="entry name" value="HMG_box_dom"/>
</dbReference>
<accession>A0A6C0E2K6</accession>
<dbReference type="GO" id="GO:0003677">
    <property type="term" value="F:DNA binding"/>
    <property type="evidence" value="ECO:0007669"/>
    <property type="project" value="UniProtKB-KW"/>
</dbReference>
<feature type="region of interest" description="Disordered" evidence="2">
    <location>
        <begin position="134"/>
        <end position="153"/>
    </location>
</feature>
<dbReference type="EMBL" id="MN739711">
    <property type="protein sequence ID" value="QHT22519.1"/>
    <property type="molecule type" value="Genomic_DNA"/>
</dbReference>
<dbReference type="AlphaFoldDB" id="A0A6C0E2K6"/>
<dbReference type="PANTHER" id="PTHR48112">
    <property type="entry name" value="HIGH MOBILITY GROUP PROTEIN DSP1"/>
    <property type="match status" value="1"/>
</dbReference>
<dbReference type="Pfam" id="PF00505">
    <property type="entry name" value="HMG_box"/>
    <property type="match status" value="1"/>
</dbReference>
<keyword evidence="1" id="KW-0238">DNA-binding</keyword>
<dbReference type="SMART" id="SM00398">
    <property type="entry name" value="HMG"/>
    <property type="match status" value="1"/>
</dbReference>
<protein>
    <recommendedName>
        <fullName evidence="3">HMG box domain-containing protein</fullName>
    </recommendedName>
</protein>
<feature type="compositionally biased region" description="Basic residues" evidence="2">
    <location>
        <begin position="136"/>
        <end position="146"/>
    </location>
</feature>
<proteinExistence type="predicted"/>
<name>A0A6C0E2K6_9ZZZZ</name>
<evidence type="ECO:0000313" key="4">
    <source>
        <dbReference type="EMBL" id="QHT22519.1"/>
    </source>
</evidence>
<evidence type="ECO:0000256" key="2">
    <source>
        <dbReference type="SAM" id="MobiDB-lite"/>
    </source>
</evidence>